<reference evidence="4 5" key="1">
    <citation type="submission" date="2018-03" db="EMBL/GenBank/DDBJ databases">
        <title>Genomic Encyclopedia of Archaeal and Bacterial Type Strains, Phase II (KMG-II): from individual species to whole genera.</title>
        <authorList>
            <person name="Goeker M."/>
        </authorList>
    </citation>
    <scope>NUCLEOTIDE SEQUENCE [LARGE SCALE GENOMIC DNA]</scope>
    <source>
        <strain evidence="4 5">DSM 44946</strain>
    </source>
</reference>
<dbReference type="GO" id="GO:0003677">
    <property type="term" value="F:DNA binding"/>
    <property type="evidence" value="ECO:0007669"/>
    <property type="project" value="InterPro"/>
</dbReference>
<organism evidence="4 5">
    <name type="scientific">Planifilum fimeticola</name>
    <dbReference type="NCBI Taxonomy" id="201975"/>
    <lineage>
        <taxon>Bacteria</taxon>
        <taxon>Bacillati</taxon>
        <taxon>Bacillota</taxon>
        <taxon>Bacilli</taxon>
        <taxon>Bacillales</taxon>
        <taxon>Thermoactinomycetaceae</taxon>
        <taxon>Planifilum</taxon>
    </lineage>
</organism>
<feature type="compositionally biased region" description="Basic and acidic residues" evidence="1">
    <location>
        <begin position="179"/>
        <end position="197"/>
    </location>
</feature>
<protein>
    <submittedName>
        <fullName evidence="4">Transposase</fullName>
    </submittedName>
</protein>
<dbReference type="OrthoDB" id="9789070at2"/>
<evidence type="ECO:0000313" key="4">
    <source>
        <dbReference type="EMBL" id="PRX38471.1"/>
    </source>
</evidence>
<dbReference type="GO" id="GO:0006313">
    <property type="term" value="P:DNA transposition"/>
    <property type="evidence" value="ECO:0007669"/>
    <property type="project" value="InterPro"/>
</dbReference>
<dbReference type="PANTHER" id="PTHR35604:SF2">
    <property type="entry name" value="TRANSPOSASE INSH FOR INSERTION SEQUENCE ELEMENT IS5A-RELATED"/>
    <property type="match status" value="1"/>
</dbReference>
<keyword evidence="5" id="KW-1185">Reference proteome</keyword>
<dbReference type="Pfam" id="PF05598">
    <property type="entry name" value="DUF772"/>
    <property type="match status" value="1"/>
</dbReference>
<sequence>MLGKKSNQMAMFQYINLEELIPENHILRRIDKAVDFTFLHDLVAPLYAEKGRPSIDPEVALRAMLIGYLFDLNDHRLHQELQMHAGYRWFCRLDFNTPVPERSSLIKIRERWAEAGVLDRVLDHIIRQCREAGLLRGDVAIDGTLVQANAAIKSLERMAREHEEEAVSSSTDDDDDDPKDPPPRNRQAGDPDFHNERFSNATHRSKTDPDARLFRKGKGKEAQLCYMVHYVVDVPSGVILGVEATRATGDAERSAARRLLKEARRRLPATAPGERRKWVSDGGYEEKTLFAEAIRLGFDPYVPVKNKEMEPIPTWKRRTSKLDQQLKRAVKVRCAKACNYVRSLNLRPLAKIMQHFRKRVEHLFAEGKEHHGLRRARGRGLPRVQQQAILTAIVQNMKRLVNALHRHRPAGEGAGVAYPIDSPRNEHSFGLSCQFRWMFS</sequence>
<feature type="domain" description="Transposase InsH N-terminal" evidence="3">
    <location>
        <begin position="16"/>
        <end position="111"/>
    </location>
</feature>
<dbReference type="GO" id="GO:0004803">
    <property type="term" value="F:transposase activity"/>
    <property type="evidence" value="ECO:0007669"/>
    <property type="project" value="InterPro"/>
</dbReference>
<dbReference type="PANTHER" id="PTHR35604">
    <property type="entry name" value="TRANSPOSASE INSH FOR INSERTION SEQUENCE ELEMENT IS5A-RELATED"/>
    <property type="match status" value="1"/>
</dbReference>
<evidence type="ECO:0000259" key="3">
    <source>
        <dbReference type="Pfam" id="PF05598"/>
    </source>
</evidence>
<evidence type="ECO:0000259" key="2">
    <source>
        <dbReference type="Pfam" id="PF01609"/>
    </source>
</evidence>
<dbReference type="EMBL" id="PVNE01000068">
    <property type="protein sequence ID" value="PRX38471.1"/>
    <property type="molecule type" value="Genomic_DNA"/>
</dbReference>
<evidence type="ECO:0000313" key="5">
    <source>
        <dbReference type="Proteomes" id="UP000237797"/>
    </source>
</evidence>
<feature type="domain" description="Transposase IS4-like" evidence="2">
    <location>
        <begin position="214"/>
        <end position="397"/>
    </location>
</feature>
<dbReference type="AlphaFoldDB" id="A0A2T0L9Q5"/>
<dbReference type="InterPro" id="IPR008490">
    <property type="entry name" value="Transposase_InsH_N"/>
</dbReference>
<name>A0A2T0L9Q5_9BACL</name>
<dbReference type="InterPro" id="IPR002559">
    <property type="entry name" value="Transposase_11"/>
</dbReference>
<evidence type="ECO:0000256" key="1">
    <source>
        <dbReference type="SAM" id="MobiDB-lite"/>
    </source>
</evidence>
<feature type="region of interest" description="Disordered" evidence="1">
    <location>
        <begin position="159"/>
        <end position="213"/>
    </location>
</feature>
<gene>
    <name evidence="4" type="ORF">CLV97_1681</name>
</gene>
<dbReference type="Pfam" id="PF01609">
    <property type="entry name" value="DDE_Tnp_1"/>
    <property type="match status" value="1"/>
</dbReference>
<accession>A0A2T0L9Q5</accession>
<proteinExistence type="predicted"/>
<comment type="caution">
    <text evidence="4">The sequence shown here is derived from an EMBL/GenBank/DDBJ whole genome shotgun (WGS) entry which is preliminary data.</text>
</comment>
<dbReference type="Proteomes" id="UP000237797">
    <property type="component" value="Unassembled WGS sequence"/>
</dbReference>